<sequence length="143" mass="16376">MSVIRSVWAVLFSVCLLGSSVAMAEEARPEVADKMFAYSGEKGAKVWVLRIGDRSANEALVQVAGVDHEWNLRIQKMKVEKTNKDTRYSVQKDGKSYEVLRLDRDSGELYLPGESQELHVRYNDELSMTGRPQWFLTEYLDQK</sequence>
<dbReference type="Proteomes" id="UP000651852">
    <property type="component" value="Unassembled WGS sequence"/>
</dbReference>
<protein>
    <submittedName>
        <fullName evidence="2">Uncharacterized protein</fullName>
    </submittedName>
</protein>
<dbReference type="RefSeq" id="WP_095099045.1">
    <property type="nucleotide sequence ID" value="NZ_JACONW010000004.1"/>
</dbReference>
<reference evidence="2 3" key="1">
    <citation type="submission" date="2020-08" db="EMBL/GenBank/DDBJ databases">
        <title>Putative novel bacterial strains isolated from necrotic wheat leaf tissues caused by Xanthomonas translucens.</title>
        <authorList>
            <person name="Tambong J.T."/>
        </authorList>
    </citation>
    <scope>NUCLEOTIDE SEQUENCE [LARGE SCALE GENOMIC DNA]</scope>
    <source>
        <strain evidence="2 3">DOAB 1069</strain>
    </source>
</reference>
<name>A0ABR7AUB1_9PSED</name>
<keyword evidence="1" id="KW-0732">Signal</keyword>
<feature type="chain" id="PRO_5045046246" evidence="1">
    <location>
        <begin position="25"/>
        <end position="143"/>
    </location>
</feature>
<evidence type="ECO:0000256" key="1">
    <source>
        <dbReference type="SAM" id="SignalP"/>
    </source>
</evidence>
<dbReference type="EMBL" id="JACONW010000004">
    <property type="protein sequence ID" value="MBC3948507.1"/>
    <property type="molecule type" value="Genomic_DNA"/>
</dbReference>
<evidence type="ECO:0000313" key="2">
    <source>
        <dbReference type="EMBL" id="MBC3948507.1"/>
    </source>
</evidence>
<comment type="caution">
    <text evidence="2">The sequence shown here is derived from an EMBL/GenBank/DDBJ whole genome shotgun (WGS) entry which is preliminary data.</text>
</comment>
<accession>A0ABR7AUB1</accession>
<feature type="signal peptide" evidence="1">
    <location>
        <begin position="1"/>
        <end position="24"/>
    </location>
</feature>
<organism evidence="2 3">
    <name type="scientific">Pseudomonas folii</name>
    <dbReference type="NCBI Taxonomy" id="2762593"/>
    <lineage>
        <taxon>Bacteria</taxon>
        <taxon>Pseudomonadati</taxon>
        <taxon>Pseudomonadota</taxon>
        <taxon>Gammaproteobacteria</taxon>
        <taxon>Pseudomonadales</taxon>
        <taxon>Pseudomonadaceae</taxon>
        <taxon>Pseudomonas</taxon>
    </lineage>
</organism>
<proteinExistence type="predicted"/>
<gene>
    <name evidence="2" type="ORF">H8S59_01810</name>
</gene>
<evidence type="ECO:0000313" key="3">
    <source>
        <dbReference type="Proteomes" id="UP000651852"/>
    </source>
</evidence>
<keyword evidence="3" id="KW-1185">Reference proteome</keyword>